<feature type="transmembrane region" description="Helical" evidence="2">
    <location>
        <begin position="270"/>
        <end position="292"/>
    </location>
</feature>
<feature type="transmembrane region" description="Helical" evidence="2">
    <location>
        <begin position="243"/>
        <end position="264"/>
    </location>
</feature>
<gene>
    <name evidence="4" type="ORF">LCGC14_2590920</name>
</gene>
<name>A0A0F9ABM0_9ZZZZ</name>
<dbReference type="Gene3D" id="3.40.50.11600">
    <property type="match status" value="1"/>
</dbReference>
<dbReference type="NCBIfam" id="NF040863">
    <property type="entry name" value="HgcA_corrinoid"/>
    <property type="match status" value="1"/>
</dbReference>
<reference evidence="4" key="1">
    <citation type="journal article" date="2015" name="Nature">
        <title>Complex archaea that bridge the gap between prokaryotes and eukaryotes.</title>
        <authorList>
            <person name="Spang A."/>
            <person name="Saw J.H."/>
            <person name="Jorgensen S.L."/>
            <person name="Zaremba-Niedzwiedzka K."/>
            <person name="Martijn J."/>
            <person name="Lind A.E."/>
            <person name="van Eijk R."/>
            <person name="Schleper C."/>
            <person name="Guy L."/>
            <person name="Ettema T.J."/>
        </authorList>
    </citation>
    <scope>NUCLEOTIDE SEQUENCE</scope>
</reference>
<keyword evidence="2" id="KW-0472">Membrane</keyword>
<accession>A0A0F9ABM0</accession>
<protein>
    <recommendedName>
        <fullName evidence="3">CO dehydrogenase/acetyl-CoA synthase delta subunit TIM barrel domain-containing protein</fullName>
    </recommendedName>
</protein>
<feature type="domain" description="CO dehydrogenase/acetyl-CoA synthase delta subunit TIM barrel" evidence="3">
    <location>
        <begin position="88"/>
        <end position="188"/>
    </location>
</feature>
<proteinExistence type="predicted"/>
<keyword evidence="2" id="KW-0812">Transmembrane</keyword>
<feature type="region of interest" description="Disordered" evidence="1">
    <location>
        <begin position="1"/>
        <end position="36"/>
    </location>
</feature>
<keyword evidence="2" id="KW-1133">Transmembrane helix</keyword>
<evidence type="ECO:0000256" key="2">
    <source>
        <dbReference type="SAM" id="Phobius"/>
    </source>
</evidence>
<comment type="caution">
    <text evidence="4">The sequence shown here is derived from an EMBL/GenBank/DDBJ whole genome shotgun (WGS) entry which is preliminary data.</text>
</comment>
<organism evidence="4">
    <name type="scientific">marine sediment metagenome</name>
    <dbReference type="NCBI Taxonomy" id="412755"/>
    <lineage>
        <taxon>unclassified sequences</taxon>
        <taxon>metagenomes</taxon>
        <taxon>ecological metagenomes</taxon>
    </lineage>
</organism>
<evidence type="ECO:0000313" key="4">
    <source>
        <dbReference type="EMBL" id="KKL06949.1"/>
    </source>
</evidence>
<feature type="transmembrane region" description="Helical" evidence="2">
    <location>
        <begin position="330"/>
        <end position="347"/>
    </location>
</feature>
<dbReference type="AlphaFoldDB" id="A0A0F9ABM0"/>
<evidence type="ECO:0000256" key="1">
    <source>
        <dbReference type="SAM" id="MobiDB-lite"/>
    </source>
</evidence>
<dbReference type="EMBL" id="LAZR01043488">
    <property type="protein sequence ID" value="KKL06949.1"/>
    <property type="molecule type" value="Genomic_DNA"/>
</dbReference>
<dbReference type="Pfam" id="PF03599">
    <property type="entry name" value="CdhD"/>
    <property type="match status" value="1"/>
</dbReference>
<feature type="compositionally biased region" description="Polar residues" evidence="1">
    <location>
        <begin position="1"/>
        <end position="10"/>
    </location>
</feature>
<feature type="transmembrane region" description="Helical" evidence="2">
    <location>
        <begin position="304"/>
        <end position="324"/>
    </location>
</feature>
<evidence type="ECO:0000259" key="3">
    <source>
        <dbReference type="Pfam" id="PF03599"/>
    </source>
</evidence>
<dbReference type="InterPro" id="IPR016041">
    <property type="entry name" value="Ac-CoA_synth_d_su_TIM-brl"/>
</dbReference>
<feature type="transmembrane region" description="Helical" evidence="2">
    <location>
        <begin position="367"/>
        <end position="386"/>
    </location>
</feature>
<sequence length="392" mass="42046">MEPSKSMSSEHNTEGASPCCPPSGGAGKDHATLAPSASTTAIKELPAFADGWVSTPGGDVPRVRTCLDKEDRRGGFKSRMSNFRMAYTVVPGLYAVGEPGPESEVLVSANYKLSFDHLRCELGGLSVWILVLDTEGINVWCAAGKGTFGTGEIIKRVKEAGLSEVVSHRRLVLPQLGAPGVQAHEVKKGCGFRVHYGPVRAADLPAYLGAALEADARMRRVEFPLRDRIVLTPMELIPSLKYFPLYALVVLAAFGLRGQGIMFADSFVAGGPFVVLGFAAAMAGAVLTPALLPWLPFRGFAMKGFLTGLVVTYLFVEFAGARVFENSMPLKALAYAFFPALSSYIALQFTGSTTYTNMSGVQRELRYMLPVYMVALSASLILLAVYKLGQLG</sequence>